<feature type="compositionally biased region" description="Polar residues" evidence="1">
    <location>
        <begin position="246"/>
        <end position="256"/>
    </location>
</feature>
<feature type="region of interest" description="Disordered" evidence="1">
    <location>
        <begin position="73"/>
        <end position="160"/>
    </location>
</feature>
<feature type="region of interest" description="Disordered" evidence="1">
    <location>
        <begin position="224"/>
        <end position="280"/>
    </location>
</feature>
<gene>
    <name evidence="3" type="ORF">ACEWY4_024956</name>
</gene>
<feature type="region of interest" description="Disordered" evidence="1">
    <location>
        <begin position="302"/>
        <end position="323"/>
    </location>
</feature>
<comment type="caution">
    <text evidence="3">The sequence shown here is derived from an EMBL/GenBank/DDBJ whole genome shotgun (WGS) entry which is preliminary data.</text>
</comment>
<feature type="domain" description="INO80 complex subunit B-like conserved region" evidence="2">
    <location>
        <begin position="221"/>
        <end position="302"/>
    </location>
</feature>
<dbReference type="CDD" id="cd23021">
    <property type="entry name" value="zf-HIT_IN80B"/>
    <property type="match status" value="1"/>
</dbReference>
<dbReference type="Pfam" id="PF04438">
    <property type="entry name" value="zf-HIT"/>
    <property type="match status" value="1"/>
</dbReference>
<dbReference type="SMART" id="SM01406">
    <property type="entry name" value="PAPA-1"/>
    <property type="match status" value="1"/>
</dbReference>
<reference evidence="3 4" key="1">
    <citation type="submission" date="2024-09" db="EMBL/GenBank/DDBJ databases">
        <title>A chromosome-level genome assembly of Gray's grenadier anchovy, Coilia grayii.</title>
        <authorList>
            <person name="Fu Z."/>
        </authorList>
    </citation>
    <scope>NUCLEOTIDE SEQUENCE [LARGE SCALE GENOMIC DNA]</scope>
    <source>
        <strain evidence="3">G4</strain>
        <tissue evidence="3">Muscle</tissue>
    </source>
</reference>
<organism evidence="3 4">
    <name type="scientific">Coilia grayii</name>
    <name type="common">Gray's grenadier anchovy</name>
    <dbReference type="NCBI Taxonomy" id="363190"/>
    <lineage>
        <taxon>Eukaryota</taxon>
        <taxon>Metazoa</taxon>
        <taxon>Chordata</taxon>
        <taxon>Craniata</taxon>
        <taxon>Vertebrata</taxon>
        <taxon>Euteleostomi</taxon>
        <taxon>Actinopterygii</taxon>
        <taxon>Neopterygii</taxon>
        <taxon>Teleostei</taxon>
        <taxon>Clupei</taxon>
        <taxon>Clupeiformes</taxon>
        <taxon>Clupeoidei</taxon>
        <taxon>Engraulidae</taxon>
        <taxon>Coilinae</taxon>
        <taxon>Coilia</taxon>
    </lineage>
</organism>
<feature type="compositionally biased region" description="Low complexity" evidence="1">
    <location>
        <begin position="143"/>
        <end position="159"/>
    </location>
</feature>
<dbReference type="PANTHER" id="PTHR21561:SF12">
    <property type="entry name" value="INO80 COMPLEX SUBUNIT B"/>
    <property type="match status" value="1"/>
</dbReference>
<proteinExistence type="predicted"/>
<feature type="region of interest" description="Disordered" evidence="1">
    <location>
        <begin position="20"/>
        <end position="58"/>
    </location>
</feature>
<dbReference type="EMBL" id="JBHFQA010000022">
    <property type="protein sequence ID" value="KAL2079212.1"/>
    <property type="molecule type" value="Genomic_DNA"/>
</dbReference>
<evidence type="ECO:0000313" key="3">
    <source>
        <dbReference type="EMBL" id="KAL2079212.1"/>
    </source>
</evidence>
<dbReference type="InterPro" id="IPR007529">
    <property type="entry name" value="Znf_HIT"/>
</dbReference>
<evidence type="ECO:0000259" key="2">
    <source>
        <dbReference type="SMART" id="SM01406"/>
    </source>
</evidence>
<dbReference type="Pfam" id="PF04795">
    <property type="entry name" value="PAPA-1"/>
    <property type="match status" value="1"/>
</dbReference>
<dbReference type="InterPro" id="IPR006880">
    <property type="entry name" value="INO80B_C"/>
</dbReference>
<evidence type="ECO:0000313" key="4">
    <source>
        <dbReference type="Proteomes" id="UP001591681"/>
    </source>
</evidence>
<dbReference type="AlphaFoldDB" id="A0ABD1IWJ9"/>
<feature type="compositionally biased region" description="Pro residues" evidence="1">
    <location>
        <begin position="306"/>
        <end position="317"/>
    </location>
</feature>
<accession>A0ABD1IWJ9</accession>
<feature type="compositionally biased region" description="Basic residues" evidence="1">
    <location>
        <begin position="26"/>
        <end position="42"/>
    </location>
</feature>
<sequence length="359" mass="40449">MGKRKDMMIHPRYLIGDRNEMGVYNAHRKKHKKHKKHKKKHHREESYSPDESDSGLPIIVKPPQLKLKIKLGGQTLGTKSVPTFSVVSEAPRSPSPLMIVDDEEDDDDEDDDEEEDDDDDDDEPSEGVPIEQYRAWLDEDSNLEPSSLGELDSSSLLGPMDEEERWLEALEKGELDDNGELKKEIDETLLTARQRALLHKQQSQPLLELPIGLQVKEPTAEMLRKREERARQRRLQAARKAEESKNQTIERLTKTSSKAKLRSGGRGDKERRAKQQVATQVPAVRYRSSVEDGASISFPAAVPAPQFAPLPPPPPRRPSCGVEGCSNPKRYACSKTGVPLCSLQCYKKNMQLQPPQVVA</sequence>
<dbReference type="InterPro" id="IPR029523">
    <property type="entry name" value="INO80B/Ies2"/>
</dbReference>
<feature type="compositionally biased region" description="Acidic residues" evidence="1">
    <location>
        <begin position="100"/>
        <end position="125"/>
    </location>
</feature>
<name>A0ABD1IWJ9_9TELE</name>
<protein>
    <recommendedName>
        <fullName evidence="2">INO80 complex subunit B-like conserved region domain-containing protein</fullName>
    </recommendedName>
</protein>
<keyword evidence="4" id="KW-1185">Reference proteome</keyword>
<dbReference type="Proteomes" id="UP001591681">
    <property type="component" value="Unassembled WGS sequence"/>
</dbReference>
<feature type="compositionally biased region" description="Polar residues" evidence="1">
    <location>
        <begin position="76"/>
        <end position="86"/>
    </location>
</feature>
<dbReference type="PANTHER" id="PTHR21561">
    <property type="entry name" value="INO80 COMPLEX SUBUNIT B"/>
    <property type="match status" value="1"/>
</dbReference>
<evidence type="ECO:0000256" key="1">
    <source>
        <dbReference type="SAM" id="MobiDB-lite"/>
    </source>
</evidence>